<evidence type="ECO:0000259" key="9">
    <source>
        <dbReference type="PROSITE" id="PS50928"/>
    </source>
</evidence>
<reference evidence="10 11" key="1">
    <citation type="submission" date="2021-03" db="EMBL/GenBank/DDBJ databases">
        <title>Genomic Encyclopedia of Type Strains, Phase IV (KMG-IV): sequencing the most valuable type-strain genomes for metagenomic binning, comparative biology and taxonomic classification.</title>
        <authorList>
            <person name="Goeker M."/>
        </authorList>
    </citation>
    <scope>NUCLEOTIDE SEQUENCE [LARGE SCALE GENOMIC DNA]</scope>
    <source>
        <strain evidence="10 11">DSM 24004</strain>
    </source>
</reference>
<dbReference type="Gene3D" id="1.10.3720.10">
    <property type="entry name" value="MetI-like"/>
    <property type="match status" value="2"/>
</dbReference>
<dbReference type="EMBL" id="JAGGKS010000001">
    <property type="protein sequence ID" value="MBP1924414.1"/>
    <property type="molecule type" value="Genomic_DNA"/>
</dbReference>
<dbReference type="InterPro" id="IPR035906">
    <property type="entry name" value="MetI-like_sf"/>
</dbReference>
<feature type="transmembrane region" description="Helical" evidence="8">
    <location>
        <begin position="142"/>
        <end position="170"/>
    </location>
</feature>
<feature type="transmembrane region" description="Helical" evidence="8">
    <location>
        <begin position="66"/>
        <end position="89"/>
    </location>
</feature>
<feature type="domain" description="ABC transmembrane type-1" evidence="9">
    <location>
        <begin position="62"/>
        <end position="266"/>
    </location>
</feature>
<evidence type="ECO:0000313" key="10">
    <source>
        <dbReference type="EMBL" id="MBP1924414.1"/>
    </source>
</evidence>
<feature type="transmembrane region" description="Helical" evidence="8">
    <location>
        <begin position="101"/>
        <end position="122"/>
    </location>
</feature>
<dbReference type="RefSeq" id="WP_209510178.1">
    <property type="nucleotide sequence ID" value="NZ_JAGGKS010000001.1"/>
</dbReference>
<feature type="transmembrane region" description="Helical" evidence="8">
    <location>
        <begin position="392"/>
        <end position="413"/>
    </location>
</feature>
<evidence type="ECO:0000256" key="2">
    <source>
        <dbReference type="ARBA" id="ARBA00022448"/>
    </source>
</evidence>
<feature type="transmembrane region" description="Helical" evidence="8">
    <location>
        <begin position="358"/>
        <end position="380"/>
    </location>
</feature>
<keyword evidence="5 8" id="KW-0812">Transmembrane</keyword>
<name>A0ABS4G9S0_9FIRM</name>
<evidence type="ECO:0000256" key="3">
    <source>
        <dbReference type="ARBA" id="ARBA00022475"/>
    </source>
</evidence>
<feature type="domain" description="ABC transmembrane type-1" evidence="9">
    <location>
        <begin position="354"/>
        <end position="549"/>
    </location>
</feature>
<keyword evidence="7 8" id="KW-0472">Membrane</keyword>
<feature type="transmembrane region" description="Helical" evidence="8">
    <location>
        <begin position="419"/>
        <end position="438"/>
    </location>
</feature>
<evidence type="ECO:0000256" key="4">
    <source>
        <dbReference type="ARBA" id="ARBA00022519"/>
    </source>
</evidence>
<evidence type="ECO:0000256" key="8">
    <source>
        <dbReference type="RuleBase" id="RU363032"/>
    </source>
</evidence>
<protein>
    <submittedName>
        <fullName evidence="10">Iron(III) transport system permease protein</fullName>
    </submittedName>
</protein>
<feature type="transmembrane region" description="Helical" evidence="8">
    <location>
        <begin position="531"/>
        <end position="550"/>
    </location>
</feature>
<dbReference type="SUPFAM" id="SSF161098">
    <property type="entry name" value="MetI-like"/>
    <property type="match status" value="2"/>
</dbReference>
<comment type="subcellular location">
    <subcellularLocation>
        <location evidence="1">Cell inner membrane</location>
        <topology evidence="1">Multi-pass membrane protein</topology>
    </subcellularLocation>
    <subcellularLocation>
        <location evidence="8">Cell membrane</location>
        <topology evidence="8">Multi-pass membrane protein</topology>
    </subcellularLocation>
</comment>
<dbReference type="PANTHER" id="PTHR43357">
    <property type="entry name" value="INNER MEMBRANE ABC TRANSPORTER PERMEASE PROTEIN YDCV"/>
    <property type="match status" value="1"/>
</dbReference>
<dbReference type="PROSITE" id="PS50928">
    <property type="entry name" value="ABC_TM1"/>
    <property type="match status" value="2"/>
</dbReference>
<evidence type="ECO:0000313" key="11">
    <source>
        <dbReference type="Proteomes" id="UP001519342"/>
    </source>
</evidence>
<dbReference type="Proteomes" id="UP001519342">
    <property type="component" value="Unassembled WGS sequence"/>
</dbReference>
<comment type="caution">
    <text evidence="10">The sequence shown here is derived from an EMBL/GenBank/DDBJ whole genome shotgun (WGS) entry which is preliminary data.</text>
</comment>
<gene>
    <name evidence="10" type="ORF">J2Z76_000267</name>
</gene>
<feature type="transmembrane region" description="Helical" evidence="8">
    <location>
        <begin position="296"/>
        <end position="322"/>
    </location>
</feature>
<comment type="similarity">
    <text evidence="8">Belongs to the binding-protein-dependent transport system permease family.</text>
</comment>
<evidence type="ECO:0000256" key="7">
    <source>
        <dbReference type="ARBA" id="ARBA00023136"/>
    </source>
</evidence>
<feature type="transmembrane region" description="Helical" evidence="8">
    <location>
        <begin position="12"/>
        <end position="31"/>
    </location>
</feature>
<keyword evidence="11" id="KW-1185">Reference proteome</keyword>
<feature type="transmembrane region" description="Helical" evidence="8">
    <location>
        <begin position="247"/>
        <end position="266"/>
    </location>
</feature>
<evidence type="ECO:0000256" key="1">
    <source>
        <dbReference type="ARBA" id="ARBA00004429"/>
    </source>
</evidence>
<evidence type="ECO:0000256" key="5">
    <source>
        <dbReference type="ARBA" id="ARBA00022692"/>
    </source>
</evidence>
<keyword evidence="4" id="KW-0997">Cell inner membrane</keyword>
<sequence length="557" mass="62446">MKKNSFSAILKICCYFVLFWVLIGVIVVPMLNTIGLSFHTESGVDIQNYVDYFSLENNLNVIKNTLFLGVLTIILCGIVGTTLAFYMSFIKVKNQKFIHMILLSPMMVPGVIIVIAFIQLYGESGLVTKSIQLILGLKNIPFHFNGLGGIMFVHTYTQYVYFYLNVYIALKYVDYSTIDAARGLGASRWKIFTSILFPEVLPALLSSAIITFISGISSFSAPNLIGGRYRVLSTQIMIAKANNYMNIASMQVVILMIMGISVMYLIRYYESKCAQESMIRVVPISKQKIEMPLLRWIVNIIIGATIILIIVPIIAIFLLSFVKSSSMMMDIFPKEFGLLNYKKLFSKRRVFKPFLNSINMSIITVVVGLCISIPTAYLTTKRKNKINRIAELLIMLPLAMPVSTIAINLINAFNVKNIFILNHILIGTYWILPIAYIITSLPLFMRTNIIAFESFNTSLEHASRSLGAGPLYTFKRITAPIISPAIISGSALVFIKTIGEYTMSALLYGVYNRTISIAMVNAMQEYDIGLSMSYGVLTILICFLAMTLILKLDKEIL</sequence>
<dbReference type="Pfam" id="PF00528">
    <property type="entry name" value="BPD_transp_1"/>
    <property type="match status" value="2"/>
</dbReference>
<keyword evidence="6 8" id="KW-1133">Transmembrane helix</keyword>
<keyword evidence="3" id="KW-1003">Cell membrane</keyword>
<accession>A0ABS4G9S0</accession>
<organism evidence="10 11">
    <name type="scientific">Sedimentibacter acidaminivorans</name>
    <dbReference type="NCBI Taxonomy" id="913099"/>
    <lineage>
        <taxon>Bacteria</taxon>
        <taxon>Bacillati</taxon>
        <taxon>Bacillota</taxon>
        <taxon>Tissierellia</taxon>
        <taxon>Sedimentibacter</taxon>
    </lineage>
</organism>
<keyword evidence="2 8" id="KW-0813">Transport</keyword>
<dbReference type="CDD" id="cd06261">
    <property type="entry name" value="TM_PBP2"/>
    <property type="match status" value="2"/>
</dbReference>
<proteinExistence type="inferred from homology"/>
<feature type="transmembrane region" description="Helical" evidence="8">
    <location>
        <begin position="191"/>
        <end position="213"/>
    </location>
</feature>
<evidence type="ECO:0000256" key="6">
    <source>
        <dbReference type="ARBA" id="ARBA00022989"/>
    </source>
</evidence>
<dbReference type="InterPro" id="IPR000515">
    <property type="entry name" value="MetI-like"/>
</dbReference>
<dbReference type="PANTHER" id="PTHR43357:SF4">
    <property type="entry name" value="INNER MEMBRANE ABC TRANSPORTER PERMEASE PROTEIN YDCV"/>
    <property type="match status" value="1"/>
</dbReference>